<keyword evidence="4" id="KW-0804">Transcription</keyword>
<name>A0A921SVN0_9MICO</name>
<feature type="region of interest" description="Disordered" evidence="5">
    <location>
        <begin position="314"/>
        <end position="335"/>
    </location>
</feature>
<comment type="similarity">
    <text evidence="1">Belongs to the SorC transcriptional regulatory family.</text>
</comment>
<feature type="compositionally biased region" description="Low complexity" evidence="5">
    <location>
        <begin position="319"/>
        <end position="328"/>
    </location>
</feature>
<feature type="domain" description="Sugar-binding" evidence="6">
    <location>
        <begin position="67"/>
        <end position="309"/>
    </location>
</feature>
<dbReference type="PANTHER" id="PTHR34294:SF1">
    <property type="entry name" value="TRANSCRIPTIONAL REGULATOR LSRR"/>
    <property type="match status" value="1"/>
</dbReference>
<protein>
    <submittedName>
        <fullName evidence="7">Transcriptional regulator</fullName>
    </submittedName>
</protein>
<keyword evidence="2" id="KW-0805">Transcription regulation</keyword>
<dbReference type="GO" id="GO:0003677">
    <property type="term" value="F:DNA binding"/>
    <property type="evidence" value="ECO:0007669"/>
    <property type="project" value="UniProtKB-KW"/>
</dbReference>
<gene>
    <name evidence="7" type="ORF">K8V81_00530</name>
</gene>
<dbReference type="GO" id="GO:0030246">
    <property type="term" value="F:carbohydrate binding"/>
    <property type="evidence" value="ECO:0007669"/>
    <property type="project" value="InterPro"/>
</dbReference>
<dbReference type="Pfam" id="PF04198">
    <property type="entry name" value="Sugar-bind"/>
    <property type="match status" value="1"/>
</dbReference>
<sequence>MLETSMDLHLLHRAASAYYTDGQRQAQIAEQLGVSRPSVSKLLAEARRIGMVRFEVLDVPTVDLDVLTAQLQDLLGIESVRIAPGDQVQREYRGLGGLLAEELRGLEIRAGEAVLLASGKTVHSVASMGGMPRLPGALIVPTGGGQQEPEPSFQTNEIVRQFADRTGAEPRFLFAPAQTSPSLWASLQADPGFRSVVDLWDGARAAVVGIGGPYDGRTSLTSVVPRDAPALEGTAGDICLHFFDDEGAMRAFPGSEFLVRLPLEMLRAIPTSIAVAAGREKARSIRAGAKAALFTSLITDVPTAQAVLAGAEGAGAAAGSGADTGAEASPATPSR</sequence>
<dbReference type="EMBL" id="DYUE01000019">
    <property type="protein sequence ID" value="HJG90185.1"/>
    <property type="molecule type" value="Genomic_DNA"/>
</dbReference>
<keyword evidence="3" id="KW-0238">DNA-binding</keyword>
<dbReference type="InterPro" id="IPR037171">
    <property type="entry name" value="NagB/RpiA_transferase-like"/>
</dbReference>
<evidence type="ECO:0000313" key="7">
    <source>
        <dbReference type="EMBL" id="HJG90185.1"/>
    </source>
</evidence>
<dbReference type="AlphaFoldDB" id="A0A921SVN0"/>
<evidence type="ECO:0000313" key="8">
    <source>
        <dbReference type="Proteomes" id="UP000742460"/>
    </source>
</evidence>
<dbReference type="Proteomes" id="UP000742460">
    <property type="component" value="Unassembled WGS sequence"/>
</dbReference>
<organism evidence="7 8">
    <name type="scientific">Brachybacterium massiliense</name>
    <dbReference type="NCBI Taxonomy" id="1755098"/>
    <lineage>
        <taxon>Bacteria</taxon>
        <taxon>Bacillati</taxon>
        <taxon>Actinomycetota</taxon>
        <taxon>Actinomycetes</taxon>
        <taxon>Micrococcales</taxon>
        <taxon>Dermabacteraceae</taxon>
        <taxon>Brachybacterium</taxon>
    </lineage>
</organism>
<evidence type="ECO:0000259" key="6">
    <source>
        <dbReference type="Pfam" id="PF04198"/>
    </source>
</evidence>
<proteinExistence type="inferred from homology"/>
<dbReference type="Gene3D" id="3.40.50.1360">
    <property type="match status" value="1"/>
</dbReference>
<evidence type="ECO:0000256" key="1">
    <source>
        <dbReference type="ARBA" id="ARBA00010466"/>
    </source>
</evidence>
<dbReference type="PANTHER" id="PTHR34294">
    <property type="entry name" value="TRANSCRIPTIONAL REGULATOR-RELATED"/>
    <property type="match status" value="1"/>
</dbReference>
<reference evidence="7" key="1">
    <citation type="journal article" date="2021" name="PeerJ">
        <title>Extensive microbial diversity within the chicken gut microbiome revealed by metagenomics and culture.</title>
        <authorList>
            <person name="Gilroy R."/>
            <person name="Ravi A."/>
            <person name="Getino M."/>
            <person name="Pursley I."/>
            <person name="Horton D.L."/>
            <person name="Alikhan N.F."/>
            <person name="Baker D."/>
            <person name="Gharbi K."/>
            <person name="Hall N."/>
            <person name="Watson M."/>
            <person name="Adriaenssens E.M."/>
            <person name="Foster-Nyarko E."/>
            <person name="Jarju S."/>
            <person name="Secka A."/>
            <person name="Antonio M."/>
            <person name="Oren A."/>
            <person name="Chaudhuri R.R."/>
            <person name="La Ragione R."/>
            <person name="Hildebrand F."/>
            <person name="Pallen M.J."/>
        </authorList>
    </citation>
    <scope>NUCLEOTIDE SEQUENCE</scope>
    <source>
        <strain evidence="7">ChiGjej5B5-22894</strain>
    </source>
</reference>
<evidence type="ECO:0000256" key="5">
    <source>
        <dbReference type="SAM" id="MobiDB-lite"/>
    </source>
</evidence>
<comment type="caution">
    <text evidence="7">The sequence shown here is derived from an EMBL/GenBank/DDBJ whole genome shotgun (WGS) entry which is preliminary data.</text>
</comment>
<evidence type="ECO:0000256" key="4">
    <source>
        <dbReference type="ARBA" id="ARBA00023163"/>
    </source>
</evidence>
<dbReference type="Gene3D" id="1.10.10.60">
    <property type="entry name" value="Homeodomain-like"/>
    <property type="match status" value="1"/>
</dbReference>
<dbReference type="InterPro" id="IPR051054">
    <property type="entry name" value="SorC_transcr_regulators"/>
</dbReference>
<evidence type="ECO:0000256" key="3">
    <source>
        <dbReference type="ARBA" id="ARBA00023125"/>
    </source>
</evidence>
<dbReference type="InterPro" id="IPR007324">
    <property type="entry name" value="Sugar-bd_dom_put"/>
</dbReference>
<reference evidence="7" key="2">
    <citation type="submission" date="2021-09" db="EMBL/GenBank/DDBJ databases">
        <authorList>
            <person name="Gilroy R."/>
        </authorList>
    </citation>
    <scope>NUCLEOTIDE SEQUENCE</scope>
    <source>
        <strain evidence="7">ChiGjej5B5-22894</strain>
    </source>
</reference>
<accession>A0A921SVN0</accession>
<evidence type="ECO:0000256" key="2">
    <source>
        <dbReference type="ARBA" id="ARBA00023015"/>
    </source>
</evidence>
<dbReference type="SUPFAM" id="SSF100950">
    <property type="entry name" value="NagB/RpiA/CoA transferase-like"/>
    <property type="match status" value="1"/>
</dbReference>